<keyword evidence="2 7" id="KW-0673">Quorum sensing</keyword>
<dbReference type="RefSeq" id="WP_110385674.1">
    <property type="nucleotide sequence ID" value="NZ_JACHVZ010000014.1"/>
</dbReference>
<evidence type="ECO:0000256" key="8">
    <source>
        <dbReference type="RuleBase" id="RU361135"/>
    </source>
</evidence>
<sequence>MSFIVAGRLDALPSPVRDHLGNFRHKVFVQRLQWKIPGVAHDATSEWDKFDGGNTVHLVAMSDDHRVCGCARLMCTTGPYLLRDAFPQLVEPGGLPPSSPSIWEMSRFAGSGLRDRTGSSSGMGLFPYVIALAQSFGATRVIGVVTPAVARLYRRFGLDLHNMGNVAASKRAHIVACSIDVDAALFKRLQRDPQALLYEITCYGQLGQPLA</sequence>
<comment type="similarity">
    <text evidence="7 8">Belongs to the autoinducer synthase family.</text>
</comment>
<dbReference type="Gene3D" id="3.40.630.30">
    <property type="match status" value="1"/>
</dbReference>
<gene>
    <name evidence="9" type="ORF">FHX59_005040</name>
</gene>
<accession>A0ABR6FT41</accession>
<evidence type="ECO:0000313" key="10">
    <source>
        <dbReference type="Proteomes" id="UP000533533"/>
    </source>
</evidence>
<evidence type="ECO:0000256" key="1">
    <source>
        <dbReference type="ARBA" id="ARBA00012340"/>
    </source>
</evidence>
<evidence type="ECO:0000256" key="6">
    <source>
        <dbReference type="ARBA" id="ARBA00048576"/>
    </source>
</evidence>
<keyword evidence="10" id="KW-1185">Reference proteome</keyword>
<dbReference type="InterPro" id="IPR018311">
    <property type="entry name" value="Autoind_synth_CS"/>
</dbReference>
<keyword evidence="5 7" id="KW-0071">Autoinducer synthesis</keyword>
<dbReference type="EC" id="2.3.1.184" evidence="1 8"/>
<dbReference type="PROSITE" id="PS00949">
    <property type="entry name" value="AUTOINDUCER_SYNTH_1"/>
    <property type="match status" value="1"/>
</dbReference>
<protein>
    <recommendedName>
        <fullName evidence="1 8">Acyl-homoserine-lactone synthase</fullName>
        <ecNumber evidence="1 8">2.3.1.184</ecNumber>
    </recommendedName>
    <alternativeName>
        <fullName evidence="8">Autoinducer synthesis protein</fullName>
    </alternativeName>
</protein>
<comment type="catalytic activity">
    <reaction evidence="6 8">
        <text>a fatty acyl-[ACP] + S-adenosyl-L-methionine = an N-acyl-L-homoserine lactone + S-methyl-5'-thioadenosine + holo-[ACP] + H(+)</text>
        <dbReference type="Rhea" id="RHEA:10096"/>
        <dbReference type="Rhea" id="RHEA-COMP:9685"/>
        <dbReference type="Rhea" id="RHEA-COMP:14125"/>
        <dbReference type="ChEBI" id="CHEBI:15378"/>
        <dbReference type="ChEBI" id="CHEBI:17509"/>
        <dbReference type="ChEBI" id="CHEBI:55474"/>
        <dbReference type="ChEBI" id="CHEBI:59789"/>
        <dbReference type="ChEBI" id="CHEBI:64479"/>
        <dbReference type="ChEBI" id="CHEBI:138651"/>
        <dbReference type="EC" id="2.3.1.184"/>
    </reaction>
</comment>
<dbReference type="SUPFAM" id="SSF55729">
    <property type="entry name" value="Acyl-CoA N-acyltransferases (Nat)"/>
    <property type="match status" value="1"/>
</dbReference>
<evidence type="ECO:0000256" key="5">
    <source>
        <dbReference type="ARBA" id="ARBA00022929"/>
    </source>
</evidence>
<keyword evidence="4 8" id="KW-0949">S-adenosyl-L-methionine</keyword>
<evidence type="ECO:0000256" key="3">
    <source>
        <dbReference type="ARBA" id="ARBA00022679"/>
    </source>
</evidence>
<keyword evidence="9" id="KW-0012">Acyltransferase</keyword>
<name>A0ABR6FT41_9BURK</name>
<evidence type="ECO:0000256" key="7">
    <source>
        <dbReference type="PROSITE-ProRule" id="PRU00533"/>
    </source>
</evidence>
<dbReference type="EMBL" id="JACHVZ010000014">
    <property type="protein sequence ID" value="MBB2930577.1"/>
    <property type="molecule type" value="Genomic_DNA"/>
</dbReference>
<dbReference type="PANTHER" id="PTHR39322:SF1">
    <property type="entry name" value="ISOVALERYL-HOMOSERINE LACTONE SYNTHASE"/>
    <property type="match status" value="1"/>
</dbReference>
<dbReference type="Proteomes" id="UP000533533">
    <property type="component" value="Unassembled WGS sequence"/>
</dbReference>
<reference evidence="9 10" key="1">
    <citation type="submission" date="2020-08" db="EMBL/GenBank/DDBJ databases">
        <title>Genomic Encyclopedia of Type Strains, Phase IV (KMG-V): Genome sequencing to study the core and pangenomes of soil and plant-associated prokaryotes.</title>
        <authorList>
            <person name="Whitman W."/>
        </authorList>
    </citation>
    <scope>NUCLEOTIDE SEQUENCE [LARGE SCALE GENOMIC DNA]</scope>
    <source>
        <strain evidence="9 10">SRMrh-85</strain>
    </source>
</reference>
<dbReference type="PROSITE" id="PS51187">
    <property type="entry name" value="AUTOINDUCER_SYNTH_2"/>
    <property type="match status" value="1"/>
</dbReference>
<dbReference type="InterPro" id="IPR016181">
    <property type="entry name" value="Acyl_CoA_acyltransferase"/>
</dbReference>
<organism evidence="9 10">
    <name type="scientific">Paraburkholderia silvatlantica</name>
    <dbReference type="NCBI Taxonomy" id="321895"/>
    <lineage>
        <taxon>Bacteria</taxon>
        <taxon>Pseudomonadati</taxon>
        <taxon>Pseudomonadota</taxon>
        <taxon>Betaproteobacteria</taxon>
        <taxon>Burkholderiales</taxon>
        <taxon>Burkholderiaceae</taxon>
        <taxon>Paraburkholderia</taxon>
    </lineage>
</organism>
<dbReference type="PRINTS" id="PR01549">
    <property type="entry name" value="AUTOINDCRSYN"/>
</dbReference>
<dbReference type="PANTHER" id="PTHR39322">
    <property type="entry name" value="ACYL-HOMOSERINE-LACTONE SYNTHASE"/>
    <property type="match status" value="1"/>
</dbReference>
<evidence type="ECO:0000313" key="9">
    <source>
        <dbReference type="EMBL" id="MBB2930577.1"/>
    </source>
</evidence>
<proteinExistence type="inferred from homology"/>
<keyword evidence="3 8" id="KW-0808">Transferase</keyword>
<dbReference type="Pfam" id="PF00765">
    <property type="entry name" value="Autoind_synth"/>
    <property type="match status" value="1"/>
</dbReference>
<evidence type="ECO:0000256" key="2">
    <source>
        <dbReference type="ARBA" id="ARBA00022654"/>
    </source>
</evidence>
<comment type="caution">
    <text evidence="9">The sequence shown here is derived from an EMBL/GenBank/DDBJ whole genome shotgun (WGS) entry which is preliminary data.</text>
</comment>
<dbReference type="InterPro" id="IPR001690">
    <property type="entry name" value="Autoind_synthase"/>
</dbReference>
<evidence type="ECO:0000256" key="4">
    <source>
        <dbReference type="ARBA" id="ARBA00022691"/>
    </source>
</evidence>
<dbReference type="GO" id="GO:0061579">
    <property type="term" value="F:N-acyl homoserine lactone synthase activity"/>
    <property type="evidence" value="ECO:0007669"/>
    <property type="project" value="UniProtKB-EC"/>
</dbReference>